<evidence type="ECO:0000313" key="6">
    <source>
        <dbReference type="Proteomes" id="UP000051802"/>
    </source>
</evidence>
<dbReference type="CDD" id="cd00882">
    <property type="entry name" value="Ras_like_GTPase"/>
    <property type="match status" value="1"/>
</dbReference>
<evidence type="ECO:0000313" key="5">
    <source>
        <dbReference type="EMBL" id="KRG44440.1"/>
    </source>
</evidence>
<dbReference type="AlphaFoldDB" id="A0A0R0AUX0"/>
<dbReference type="OrthoDB" id="4319884at2"/>
<dbReference type="GO" id="GO:0005525">
    <property type="term" value="F:GTP binding"/>
    <property type="evidence" value="ECO:0007669"/>
    <property type="project" value="UniProtKB-KW"/>
</dbReference>
<gene>
    <name evidence="5" type="ORF">ARC20_08460</name>
</gene>
<keyword evidence="6" id="KW-1185">Reference proteome</keyword>
<comment type="caution">
    <text evidence="5">The sequence shown here is derived from an EMBL/GenBank/DDBJ whole genome shotgun (WGS) entry which is preliminary data.</text>
</comment>
<evidence type="ECO:0000256" key="1">
    <source>
        <dbReference type="ARBA" id="ARBA00005290"/>
    </source>
</evidence>
<evidence type="ECO:0000256" key="3">
    <source>
        <dbReference type="ARBA" id="ARBA00022801"/>
    </source>
</evidence>
<dbReference type="GO" id="GO:0016787">
    <property type="term" value="F:hydrolase activity"/>
    <property type="evidence" value="ECO:0007669"/>
    <property type="project" value="UniProtKB-KW"/>
</dbReference>
<reference evidence="5 6" key="1">
    <citation type="submission" date="2015-10" db="EMBL/GenBank/DDBJ databases">
        <title>Genome sequencing and analysis of members of genus Stenotrophomonas.</title>
        <authorList>
            <person name="Patil P.P."/>
            <person name="Midha S."/>
            <person name="Patil P.B."/>
        </authorList>
    </citation>
    <scope>NUCLEOTIDE SEQUENCE [LARGE SCALE GENOMIC DNA]</scope>
    <source>
        <strain evidence="5 6">JCM 16536</strain>
    </source>
</reference>
<dbReference type="PANTHER" id="PTHR42708">
    <property type="entry name" value="ATP/GTP-BINDING PROTEIN-RELATED"/>
    <property type="match status" value="1"/>
</dbReference>
<protein>
    <submittedName>
        <fullName evidence="5">GTPase</fullName>
    </submittedName>
</protein>
<name>A0A0R0AUX0_9GAMM</name>
<dbReference type="SUPFAM" id="SSF52540">
    <property type="entry name" value="P-loop containing nucleoside triphosphate hydrolases"/>
    <property type="match status" value="1"/>
</dbReference>
<dbReference type="InterPro" id="IPR004130">
    <property type="entry name" value="Gpn"/>
</dbReference>
<comment type="similarity">
    <text evidence="1">Belongs to the GPN-loop GTPase family.</text>
</comment>
<dbReference type="InterPro" id="IPR027417">
    <property type="entry name" value="P-loop_NTPase"/>
</dbReference>
<dbReference type="Pfam" id="PF03029">
    <property type="entry name" value="ATP_bind_1"/>
    <property type="match status" value="1"/>
</dbReference>
<organism evidence="5 6">
    <name type="scientific">Stenotrophomonas panacihumi</name>
    <dbReference type="NCBI Taxonomy" id="676599"/>
    <lineage>
        <taxon>Bacteria</taxon>
        <taxon>Pseudomonadati</taxon>
        <taxon>Pseudomonadota</taxon>
        <taxon>Gammaproteobacteria</taxon>
        <taxon>Lysobacterales</taxon>
        <taxon>Lysobacteraceae</taxon>
        <taxon>Stenotrophomonas</taxon>
    </lineage>
</organism>
<dbReference type="InterPro" id="IPR052705">
    <property type="entry name" value="Gliding_Motility_GTPase"/>
</dbReference>
<dbReference type="Gene3D" id="3.40.50.300">
    <property type="entry name" value="P-loop containing nucleotide triphosphate hydrolases"/>
    <property type="match status" value="1"/>
</dbReference>
<dbReference type="RefSeq" id="WP_057646159.1">
    <property type="nucleotide sequence ID" value="NZ_LLXU01000068.1"/>
</dbReference>
<dbReference type="EMBL" id="LLXU01000068">
    <property type="protein sequence ID" value="KRG44440.1"/>
    <property type="molecule type" value="Genomic_DNA"/>
</dbReference>
<keyword evidence="4" id="KW-0342">GTP-binding</keyword>
<evidence type="ECO:0000256" key="4">
    <source>
        <dbReference type="ARBA" id="ARBA00023134"/>
    </source>
</evidence>
<keyword evidence="2" id="KW-0547">Nucleotide-binding</keyword>
<proteinExistence type="inferred from homology"/>
<keyword evidence="3" id="KW-0378">Hydrolase</keyword>
<sequence length="184" mass="19741">MDRFGNKLVFVGNMGAGKSTAIRAISDTEPVSTDMPMSEAVAGGKTTTTVALDYSSVELEGGELLHLYGVPGQRYLDFMWPMVCEGAIGIIAMVKAGDVEPVDEIASLLREFARLAPEASFVVGVSHADLTPGFELVRFRDALAQRGFNLPVLKVDAREPLQVDFLIKALLSCRHAGSQLLAEA</sequence>
<dbReference type="PANTHER" id="PTHR42708:SF1">
    <property type="entry name" value="GLIDING MOTILITY PROTEIN MGLA"/>
    <property type="match status" value="1"/>
</dbReference>
<accession>A0A0R0AUX0</accession>
<evidence type="ECO:0000256" key="2">
    <source>
        <dbReference type="ARBA" id="ARBA00022741"/>
    </source>
</evidence>
<dbReference type="STRING" id="676599.ARC20_08460"/>
<dbReference type="Proteomes" id="UP000051802">
    <property type="component" value="Unassembled WGS sequence"/>
</dbReference>